<feature type="region of interest" description="Disordered" evidence="7">
    <location>
        <begin position="482"/>
        <end position="503"/>
    </location>
</feature>
<feature type="transmembrane region" description="Helical" evidence="8">
    <location>
        <begin position="128"/>
        <end position="149"/>
    </location>
</feature>
<keyword evidence="4" id="KW-0808">Transferase</keyword>
<keyword evidence="8" id="KW-1133">Transmembrane helix</keyword>
<dbReference type="Proteomes" id="UP001549320">
    <property type="component" value="Unassembled WGS sequence"/>
</dbReference>
<keyword evidence="3 6" id="KW-0597">Phosphoprotein</keyword>
<organism evidence="11 12">
    <name type="scientific">Ottowia thiooxydans</name>
    <dbReference type="NCBI Taxonomy" id="219182"/>
    <lineage>
        <taxon>Bacteria</taxon>
        <taxon>Pseudomonadati</taxon>
        <taxon>Pseudomonadota</taxon>
        <taxon>Betaproteobacteria</taxon>
        <taxon>Burkholderiales</taxon>
        <taxon>Comamonadaceae</taxon>
        <taxon>Ottowia</taxon>
    </lineage>
</organism>
<evidence type="ECO:0000256" key="4">
    <source>
        <dbReference type="ARBA" id="ARBA00022679"/>
    </source>
</evidence>
<dbReference type="InterPro" id="IPR004358">
    <property type="entry name" value="Sig_transdc_His_kin-like_C"/>
</dbReference>
<comment type="caution">
    <text evidence="11">The sequence shown here is derived from an EMBL/GenBank/DDBJ whole genome shotgun (WGS) entry which is preliminary data.</text>
</comment>
<dbReference type="SMART" id="SM00388">
    <property type="entry name" value="HisKA"/>
    <property type="match status" value="1"/>
</dbReference>
<dbReference type="Pfam" id="PF00512">
    <property type="entry name" value="HisKA"/>
    <property type="match status" value="1"/>
</dbReference>
<evidence type="ECO:0000256" key="1">
    <source>
        <dbReference type="ARBA" id="ARBA00000085"/>
    </source>
</evidence>
<dbReference type="SUPFAM" id="SSF47384">
    <property type="entry name" value="Homodimeric domain of signal transducing histidine kinase"/>
    <property type="match status" value="1"/>
</dbReference>
<dbReference type="PRINTS" id="PR00344">
    <property type="entry name" value="BCTRLSENSOR"/>
</dbReference>
<dbReference type="Gene3D" id="3.40.50.2300">
    <property type="match status" value="1"/>
</dbReference>
<dbReference type="SUPFAM" id="SSF55874">
    <property type="entry name" value="ATPase domain of HSP90 chaperone/DNA topoisomerase II/histidine kinase"/>
    <property type="match status" value="1"/>
</dbReference>
<evidence type="ECO:0000256" key="7">
    <source>
        <dbReference type="SAM" id="MobiDB-lite"/>
    </source>
</evidence>
<evidence type="ECO:0000256" key="6">
    <source>
        <dbReference type="PROSITE-ProRule" id="PRU00169"/>
    </source>
</evidence>
<keyword evidence="5 11" id="KW-0418">Kinase</keyword>
<evidence type="ECO:0000256" key="5">
    <source>
        <dbReference type="ARBA" id="ARBA00022777"/>
    </source>
</evidence>
<feature type="domain" description="Histidine kinase" evidence="9">
    <location>
        <begin position="269"/>
        <end position="482"/>
    </location>
</feature>
<dbReference type="SMART" id="SM00448">
    <property type="entry name" value="REC"/>
    <property type="match status" value="1"/>
</dbReference>
<keyword evidence="12" id="KW-1185">Reference proteome</keyword>
<dbReference type="RefSeq" id="WP_354444086.1">
    <property type="nucleotide sequence ID" value="NZ_JBEPSH010000005.1"/>
</dbReference>
<sequence>MKTPRALRAALPSAQDLGKPAKPEQHPPGEGQRLFPDEDNSQKAYSAHNQAAVNERVLQAQVNALFAGYPGAFFISLLVSISYAVLYGWLVGDTRIWGWLALRAFSIPFYFALTTLPRTTPQECQRWLRVYLWAFLYHGFVWGLVPWLFLPPHDFPTSLLTALLLIMLCAGGLHNVVPSWPAVLAFVLPILLSLIAALLWQAQQASDFFLALCAGLYLVMALRTGRQHHLLLTDSLLARFENQALTEQLAEQVRVAQLASDEKTRFLAAASHDLRQPVHAIGLFGAVLEHDLRTHPLHANAERLMRALDALGHSLDSMLDVSHLDAGLIEPAMAATPLNPILQSLGQVFAGKAEERGLQLRVRATTLWVQTDSDLLQRMLSNLIENGLKYTSHGGVLVLARARRGQVWIEVVDTGIGIAPEHQEQVFAEFYQIGNPGRDRSHGLGMGLSIVRRLSRLLNHPVRLHSQPGRGSRFRIVLPATPAGTLGSRSPEQLPADDSPPTSVTGARVLLVEDEDDIGHAMAALLVTHGMTLTHATQASQAEELLAQAREAGQPFQAVVCDLRLAEGTDGLALALKLRAQGSEAVPTLLITGETAPEPLQRVNETGIPVLFKPVTASALLAALAGMIDH</sequence>
<evidence type="ECO:0000313" key="11">
    <source>
        <dbReference type="EMBL" id="MET4577579.1"/>
    </source>
</evidence>
<evidence type="ECO:0000256" key="3">
    <source>
        <dbReference type="ARBA" id="ARBA00022553"/>
    </source>
</evidence>
<evidence type="ECO:0000256" key="8">
    <source>
        <dbReference type="SAM" id="Phobius"/>
    </source>
</evidence>
<dbReference type="PANTHER" id="PTHR43047:SF9">
    <property type="entry name" value="HISTIDINE KINASE"/>
    <property type="match status" value="1"/>
</dbReference>
<dbReference type="InterPro" id="IPR003661">
    <property type="entry name" value="HisK_dim/P_dom"/>
</dbReference>
<keyword evidence="8" id="KW-0812">Transmembrane</keyword>
<evidence type="ECO:0000259" key="9">
    <source>
        <dbReference type="PROSITE" id="PS50109"/>
    </source>
</evidence>
<dbReference type="InterPro" id="IPR036097">
    <property type="entry name" value="HisK_dim/P_sf"/>
</dbReference>
<dbReference type="InterPro" id="IPR036890">
    <property type="entry name" value="HATPase_C_sf"/>
</dbReference>
<feature type="region of interest" description="Disordered" evidence="7">
    <location>
        <begin position="12"/>
        <end position="39"/>
    </location>
</feature>
<protein>
    <recommendedName>
        <fullName evidence="2">histidine kinase</fullName>
        <ecNumber evidence="2">2.7.13.3</ecNumber>
    </recommendedName>
</protein>
<dbReference type="Gene3D" id="3.30.565.10">
    <property type="entry name" value="Histidine kinase-like ATPase, C-terminal domain"/>
    <property type="match status" value="1"/>
</dbReference>
<dbReference type="CDD" id="cd00082">
    <property type="entry name" value="HisKA"/>
    <property type="match status" value="1"/>
</dbReference>
<keyword evidence="8" id="KW-0472">Membrane</keyword>
<feature type="domain" description="Response regulatory" evidence="10">
    <location>
        <begin position="508"/>
        <end position="628"/>
    </location>
</feature>
<name>A0ABV2Q956_9BURK</name>
<evidence type="ECO:0000313" key="12">
    <source>
        <dbReference type="Proteomes" id="UP001549320"/>
    </source>
</evidence>
<evidence type="ECO:0000256" key="2">
    <source>
        <dbReference type="ARBA" id="ARBA00012438"/>
    </source>
</evidence>
<dbReference type="PROSITE" id="PS50110">
    <property type="entry name" value="RESPONSE_REGULATORY"/>
    <property type="match status" value="1"/>
</dbReference>
<dbReference type="EC" id="2.7.13.3" evidence="2"/>
<dbReference type="SUPFAM" id="SSF52172">
    <property type="entry name" value="CheY-like"/>
    <property type="match status" value="1"/>
</dbReference>
<feature type="modified residue" description="4-aspartylphosphate" evidence="6">
    <location>
        <position position="562"/>
    </location>
</feature>
<feature type="transmembrane region" description="Helical" evidence="8">
    <location>
        <begin position="66"/>
        <end position="90"/>
    </location>
</feature>
<dbReference type="InterPro" id="IPR005467">
    <property type="entry name" value="His_kinase_dom"/>
</dbReference>
<dbReference type="GO" id="GO:0016301">
    <property type="term" value="F:kinase activity"/>
    <property type="evidence" value="ECO:0007669"/>
    <property type="project" value="UniProtKB-KW"/>
</dbReference>
<dbReference type="InterPro" id="IPR003594">
    <property type="entry name" value="HATPase_dom"/>
</dbReference>
<accession>A0ABV2Q956</accession>
<dbReference type="Gene3D" id="1.10.287.130">
    <property type="match status" value="1"/>
</dbReference>
<comment type="catalytic activity">
    <reaction evidence="1">
        <text>ATP + protein L-histidine = ADP + protein N-phospho-L-histidine.</text>
        <dbReference type="EC" id="2.7.13.3"/>
    </reaction>
</comment>
<gene>
    <name evidence="11" type="ORF">ABIE13_002690</name>
</gene>
<feature type="transmembrane region" description="Helical" evidence="8">
    <location>
        <begin position="155"/>
        <end position="173"/>
    </location>
</feature>
<dbReference type="Pfam" id="PF02518">
    <property type="entry name" value="HATPase_c"/>
    <property type="match status" value="1"/>
</dbReference>
<feature type="transmembrane region" description="Helical" evidence="8">
    <location>
        <begin position="96"/>
        <end position="116"/>
    </location>
</feature>
<dbReference type="Pfam" id="PF00072">
    <property type="entry name" value="Response_reg"/>
    <property type="match status" value="1"/>
</dbReference>
<dbReference type="PROSITE" id="PS50109">
    <property type="entry name" value="HIS_KIN"/>
    <property type="match status" value="1"/>
</dbReference>
<dbReference type="SMART" id="SM00387">
    <property type="entry name" value="HATPase_c"/>
    <property type="match status" value="1"/>
</dbReference>
<reference evidence="11 12" key="1">
    <citation type="submission" date="2024-06" db="EMBL/GenBank/DDBJ databases">
        <title>Sorghum-associated microbial communities from plants grown in Nebraska, USA.</title>
        <authorList>
            <person name="Schachtman D."/>
        </authorList>
    </citation>
    <scope>NUCLEOTIDE SEQUENCE [LARGE SCALE GENOMIC DNA]</scope>
    <source>
        <strain evidence="11 12">2709</strain>
    </source>
</reference>
<feature type="transmembrane region" description="Helical" evidence="8">
    <location>
        <begin position="180"/>
        <end position="202"/>
    </location>
</feature>
<dbReference type="InterPro" id="IPR001789">
    <property type="entry name" value="Sig_transdc_resp-reg_receiver"/>
</dbReference>
<evidence type="ECO:0000259" key="10">
    <source>
        <dbReference type="PROSITE" id="PS50110"/>
    </source>
</evidence>
<dbReference type="PANTHER" id="PTHR43047">
    <property type="entry name" value="TWO-COMPONENT HISTIDINE PROTEIN KINASE"/>
    <property type="match status" value="1"/>
</dbReference>
<dbReference type="InterPro" id="IPR011006">
    <property type="entry name" value="CheY-like_superfamily"/>
</dbReference>
<proteinExistence type="predicted"/>
<dbReference type="EMBL" id="JBEPSH010000005">
    <property type="protein sequence ID" value="MET4577579.1"/>
    <property type="molecule type" value="Genomic_DNA"/>
</dbReference>